<evidence type="ECO:0000313" key="5">
    <source>
        <dbReference type="Proteomes" id="UP000066661"/>
    </source>
</evidence>
<dbReference type="RefSeq" id="WP_001072508.1">
    <property type="nucleotide sequence ID" value="NZ_AP022077.1"/>
</dbReference>
<sequence>MNQLIFSEIQSNFEFGETRHDDESEKIKWNVLGHVYEPMVGGDQKSSFAWISNDPPGTFVPPHMHPIQDEHAFIIEGEYALYLDGEWSIAKAGDYLYWPRGTIHGYKIVSETPGKGIFWVSPGNDLASLFSELHNLTEPEEVVRISALRNIRFIAPDKLENYE</sequence>
<dbReference type="Proteomes" id="UP000066661">
    <property type="component" value="Chromosome I"/>
</dbReference>
<reference evidence="4 7" key="3">
    <citation type="journal article" date="2017" name="Ann. Clin. Microbiol. Antimicrob.">
        <title>New eight genes identified at the clinical multidrug-resistant Acinetobacter baumannii DMS06669 strain in a Vietnam hospital.</title>
        <authorList>
            <person name="Si-Tuan N."/>
            <person name="Ngoc H.M."/>
            <person name="Hang P.T.T."/>
            <person name="Nguyen C."/>
            <person name="Van P.H."/>
            <person name="Huong N.T."/>
        </authorList>
    </citation>
    <scope>NUCLEOTIDE SEQUENCE [LARGE SCALE GENOMIC DNA]</scope>
    <source>
        <strain evidence="4 7">DMS06669</strain>
    </source>
</reference>
<evidence type="ECO:0000313" key="2">
    <source>
        <dbReference type="EMBL" id="CUW35631.1"/>
    </source>
</evidence>
<dbReference type="Pfam" id="PF07883">
    <property type="entry name" value="Cupin_2"/>
    <property type="match status" value="1"/>
</dbReference>
<accession>A0A0G4QSL3</accession>
<dbReference type="SUPFAM" id="SSF51182">
    <property type="entry name" value="RmlC-like cupins"/>
    <property type="match status" value="1"/>
</dbReference>
<reference evidence="4" key="4">
    <citation type="submission" date="2019-12" db="EMBL/GenBank/DDBJ databases">
        <authorList>
            <person name="Nguyen S.-T."/>
        </authorList>
    </citation>
    <scope>NUCLEOTIDE SEQUENCE</scope>
    <source>
        <strain evidence="4">DMS06669</strain>
    </source>
</reference>
<dbReference type="InterPro" id="IPR013096">
    <property type="entry name" value="Cupin_2"/>
</dbReference>
<evidence type="ECO:0000313" key="7">
    <source>
        <dbReference type="Proteomes" id="UP000480763"/>
    </source>
</evidence>
<evidence type="ECO:0000259" key="1">
    <source>
        <dbReference type="Pfam" id="PF07883"/>
    </source>
</evidence>
<evidence type="ECO:0000313" key="3">
    <source>
        <dbReference type="EMBL" id="KZA18032.1"/>
    </source>
</evidence>
<dbReference type="AlphaFoldDB" id="A0A0G4QSL3"/>
<dbReference type="PANTHER" id="PTHR43346">
    <property type="entry name" value="LIGAND BINDING DOMAIN PROTEIN, PUTATIVE (AFU_ORTHOLOGUE AFUA_6G14370)-RELATED"/>
    <property type="match status" value="1"/>
</dbReference>
<dbReference type="PANTHER" id="PTHR43346:SF1">
    <property type="entry name" value="QUERCETIN 2,3-DIOXYGENASE-RELATED"/>
    <property type="match status" value="1"/>
</dbReference>
<gene>
    <name evidence="2" type="ORF">ABR2091_2229</name>
    <name evidence="4" type="ORF">GSE42_20655</name>
    <name evidence="3" type="ORF">LV35_01702</name>
</gene>
<dbReference type="EMBL" id="LN997846">
    <property type="protein sequence ID" value="CUW35631.1"/>
    <property type="molecule type" value="Genomic_DNA"/>
</dbReference>
<proteinExistence type="predicted"/>
<dbReference type="InterPro" id="IPR011051">
    <property type="entry name" value="RmlC_Cupin_sf"/>
</dbReference>
<dbReference type="EMBL" id="WWCH01000024">
    <property type="protein sequence ID" value="MYM80323.1"/>
    <property type="molecule type" value="Genomic_DNA"/>
</dbReference>
<feature type="domain" description="Cupin type-2" evidence="1">
    <location>
        <begin position="54"/>
        <end position="116"/>
    </location>
</feature>
<dbReference type="Proteomes" id="UP000480763">
    <property type="component" value="Unassembled WGS sequence"/>
</dbReference>
<dbReference type="InterPro" id="IPR014710">
    <property type="entry name" value="RmlC-like_jellyroll"/>
</dbReference>
<protein>
    <submittedName>
        <fullName evidence="3">Cupin domain protein</fullName>
    </submittedName>
    <submittedName>
        <fullName evidence="4">Cupin domain-containing protein</fullName>
    </submittedName>
</protein>
<reference evidence="3 6" key="2">
    <citation type="submission" date="2016-01" db="EMBL/GenBank/DDBJ databases">
        <title>Draft sequences of Acinetobacter baumannii isolates from wounded military personnel.</title>
        <authorList>
            <person name="Arivett B.A."/>
            <person name="Fiester S.E."/>
            <person name="Ream D.C."/>
            <person name="Actis L.A."/>
        </authorList>
    </citation>
    <scope>NUCLEOTIDE SEQUENCE [LARGE SCALE GENOMIC DNA]</scope>
    <source>
        <strain evidence="3 6">AB2828</strain>
    </source>
</reference>
<dbReference type="EMBL" id="LRDT01000020">
    <property type="protein sequence ID" value="KZA18032.1"/>
    <property type="molecule type" value="Genomic_DNA"/>
</dbReference>
<dbReference type="Proteomes" id="UP000076296">
    <property type="component" value="Unassembled WGS sequence"/>
</dbReference>
<evidence type="ECO:0000313" key="4">
    <source>
        <dbReference type="EMBL" id="MYM80323.1"/>
    </source>
</evidence>
<organism evidence="4 7">
    <name type="scientific">Acinetobacter baumannii</name>
    <dbReference type="NCBI Taxonomy" id="470"/>
    <lineage>
        <taxon>Bacteria</taxon>
        <taxon>Pseudomonadati</taxon>
        <taxon>Pseudomonadota</taxon>
        <taxon>Gammaproteobacteria</taxon>
        <taxon>Moraxellales</taxon>
        <taxon>Moraxellaceae</taxon>
        <taxon>Acinetobacter</taxon>
        <taxon>Acinetobacter calcoaceticus/baumannii complex</taxon>
    </lineage>
</organism>
<dbReference type="InterPro" id="IPR052538">
    <property type="entry name" value="Flavonoid_dioxygenase-like"/>
</dbReference>
<evidence type="ECO:0000313" key="6">
    <source>
        <dbReference type="Proteomes" id="UP000076296"/>
    </source>
</evidence>
<name>A0A0G4QSL3_ACIBA</name>
<reference evidence="2 5" key="1">
    <citation type="submission" date="2015-12" db="EMBL/GenBank/DDBJ databases">
        <authorList>
            <person name="Wibberg D."/>
        </authorList>
    </citation>
    <scope>NUCLEOTIDE SEQUENCE [LARGE SCALE GENOMIC DNA]</scope>
    <source>
        <strain evidence="2">R2091</strain>
    </source>
</reference>
<dbReference type="Gene3D" id="2.60.120.10">
    <property type="entry name" value="Jelly Rolls"/>
    <property type="match status" value="1"/>
</dbReference>